<name>A0A3E3IDH3_9FIRM</name>
<dbReference type="SUPFAM" id="SSF47413">
    <property type="entry name" value="lambda repressor-like DNA-binding domains"/>
    <property type="match status" value="1"/>
</dbReference>
<dbReference type="AlphaFoldDB" id="A0A3E3IDH3"/>
<dbReference type="InterPro" id="IPR010982">
    <property type="entry name" value="Lambda_DNA-bd_dom_sf"/>
</dbReference>
<dbReference type="InterPro" id="IPR001387">
    <property type="entry name" value="Cro/C1-type_HTH"/>
</dbReference>
<protein>
    <submittedName>
        <fullName evidence="2">XRE family transcriptional regulator</fullName>
    </submittedName>
</protein>
<dbReference type="PROSITE" id="PS50943">
    <property type="entry name" value="HTH_CROC1"/>
    <property type="match status" value="1"/>
</dbReference>
<evidence type="ECO:0000313" key="3">
    <source>
        <dbReference type="EMBL" id="RGE73091.1"/>
    </source>
</evidence>
<dbReference type="Proteomes" id="UP000260812">
    <property type="component" value="Unassembled WGS sequence"/>
</dbReference>
<sequence length="119" mass="13467">MKLSDRIRLIISENGLKQKEFAQSIQVTESYISKLLRDESGVSHSTATLIEERYGYSAGWILDGKEPKMSRKGRNASLSPVQRRVIADIEQMDDKDLAAVKAFIDTFNSYKKALGQEKK</sequence>
<dbReference type="GeneID" id="97985670"/>
<proteinExistence type="predicted"/>
<dbReference type="GO" id="GO:0003677">
    <property type="term" value="F:DNA binding"/>
    <property type="evidence" value="ECO:0007669"/>
    <property type="project" value="InterPro"/>
</dbReference>
<dbReference type="Gene3D" id="1.10.260.40">
    <property type="entry name" value="lambda repressor-like DNA-binding domains"/>
    <property type="match status" value="1"/>
</dbReference>
<dbReference type="CDD" id="cd00093">
    <property type="entry name" value="HTH_XRE"/>
    <property type="match status" value="1"/>
</dbReference>
<reference evidence="2 5" key="1">
    <citation type="submission" date="2018-08" db="EMBL/GenBank/DDBJ databases">
        <title>A genome reference for cultivated species of the human gut microbiota.</title>
        <authorList>
            <person name="Zou Y."/>
            <person name="Xue W."/>
            <person name="Luo G."/>
        </authorList>
    </citation>
    <scope>NUCLEOTIDE SEQUENCE [LARGE SCALE GENOMIC DNA]</scope>
    <source>
        <strain evidence="3 5">AF26-4BH</strain>
        <strain evidence="2">TF05-5AC</strain>
    </source>
</reference>
<dbReference type="OrthoDB" id="1852112at2"/>
<evidence type="ECO:0000313" key="2">
    <source>
        <dbReference type="EMBL" id="RGE65107.1"/>
    </source>
</evidence>
<dbReference type="Proteomes" id="UP000261166">
    <property type="component" value="Unassembled WGS sequence"/>
</dbReference>
<comment type="caution">
    <text evidence="2">The sequence shown here is derived from an EMBL/GenBank/DDBJ whole genome shotgun (WGS) entry which is preliminary data.</text>
</comment>
<dbReference type="RefSeq" id="WP_021636202.1">
    <property type="nucleotide sequence ID" value="NZ_CALBAU010000460.1"/>
</dbReference>
<evidence type="ECO:0000259" key="1">
    <source>
        <dbReference type="PROSITE" id="PS50943"/>
    </source>
</evidence>
<evidence type="ECO:0000313" key="4">
    <source>
        <dbReference type="Proteomes" id="UP000260812"/>
    </source>
</evidence>
<evidence type="ECO:0000313" key="5">
    <source>
        <dbReference type="Proteomes" id="UP000261166"/>
    </source>
</evidence>
<dbReference type="Pfam" id="PF01381">
    <property type="entry name" value="HTH_3"/>
    <property type="match status" value="1"/>
</dbReference>
<accession>A0A3E3IDH3</accession>
<dbReference type="EMBL" id="QVLV01000001">
    <property type="protein sequence ID" value="RGE65107.1"/>
    <property type="molecule type" value="Genomic_DNA"/>
</dbReference>
<keyword evidence="4" id="KW-1185">Reference proteome</keyword>
<feature type="domain" description="HTH cro/C1-type" evidence="1">
    <location>
        <begin position="7"/>
        <end position="61"/>
    </location>
</feature>
<dbReference type="EMBL" id="QVLU01000004">
    <property type="protein sequence ID" value="RGE73091.1"/>
    <property type="molecule type" value="Genomic_DNA"/>
</dbReference>
<organism evidence="2 4">
    <name type="scientific">Eisenbergiella massiliensis</name>
    <dbReference type="NCBI Taxonomy" id="1720294"/>
    <lineage>
        <taxon>Bacteria</taxon>
        <taxon>Bacillati</taxon>
        <taxon>Bacillota</taxon>
        <taxon>Clostridia</taxon>
        <taxon>Lachnospirales</taxon>
        <taxon>Lachnospiraceae</taxon>
        <taxon>Eisenbergiella</taxon>
    </lineage>
</organism>
<gene>
    <name evidence="3" type="ORF">DWY69_06315</name>
    <name evidence="2" type="ORF">DXC51_01925</name>
</gene>
<dbReference type="SMART" id="SM00530">
    <property type="entry name" value="HTH_XRE"/>
    <property type="match status" value="1"/>
</dbReference>